<dbReference type="RefSeq" id="WP_247809625.1">
    <property type="nucleotide sequence ID" value="NZ_CP095855.1"/>
</dbReference>
<keyword evidence="2" id="KW-1185">Reference proteome</keyword>
<accession>A0ABY4HWF8</accession>
<sequence length="124" mass="13802">MRILKRLSIFPSAAANMRQPHAKQQPFSDGKPADKLPDIRMVITDYYRRAINDIIYMIIRDVDHVMVSIVSAEDREVEKGPAMNSSGVWSYRTAVANPAYPGGMVVVTAGNLQGHQTEARVAIF</sequence>
<organism evidence="1 2">
    <name type="scientific">Chitinophaga filiformis</name>
    <name type="common">Myxococcus filiformis</name>
    <name type="synonym">Flexibacter filiformis</name>
    <dbReference type="NCBI Taxonomy" id="104663"/>
    <lineage>
        <taxon>Bacteria</taxon>
        <taxon>Pseudomonadati</taxon>
        <taxon>Bacteroidota</taxon>
        <taxon>Chitinophagia</taxon>
        <taxon>Chitinophagales</taxon>
        <taxon>Chitinophagaceae</taxon>
        <taxon>Chitinophaga</taxon>
    </lineage>
</organism>
<protein>
    <submittedName>
        <fullName evidence="1">Uncharacterized protein</fullName>
    </submittedName>
</protein>
<dbReference type="EMBL" id="CP095855">
    <property type="protein sequence ID" value="UPK67328.1"/>
    <property type="molecule type" value="Genomic_DNA"/>
</dbReference>
<evidence type="ECO:0000313" key="1">
    <source>
        <dbReference type="EMBL" id="UPK67328.1"/>
    </source>
</evidence>
<proteinExistence type="predicted"/>
<evidence type="ECO:0000313" key="2">
    <source>
        <dbReference type="Proteomes" id="UP000830198"/>
    </source>
</evidence>
<gene>
    <name evidence="1" type="ORF">MYF79_20520</name>
</gene>
<name>A0ABY4HWF8_CHIFI</name>
<reference evidence="1 2" key="1">
    <citation type="submission" date="2022-04" db="EMBL/GenBank/DDBJ databases">
        <title>The arsenic-methylating capacity of Chitinophaga filiformis YT5 during chitin decomposition.</title>
        <authorList>
            <person name="Chen G."/>
            <person name="Liang Y."/>
        </authorList>
    </citation>
    <scope>NUCLEOTIDE SEQUENCE [LARGE SCALE GENOMIC DNA]</scope>
    <source>
        <strain evidence="1 2">YT5</strain>
    </source>
</reference>
<dbReference type="Proteomes" id="UP000830198">
    <property type="component" value="Chromosome"/>
</dbReference>